<feature type="region of interest" description="Disordered" evidence="1">
    <location>
        <begin position="48"/>
        <end position="70"/>
    </location>
</feature>
<proteinExistence type="predicted"/>
<evidence type="ECO:0000313" key="2">
    <source>
        <dbReference type="EMBL" id="ETI35435.1"/>
    </source>
</evidence>
<gene>
    <name evidence="2" type="ORF">F443_18203</name>
</gene>
<dbReference type="Proteomes" id="UP000018721">
    <property type="component" value="Unassembled WGS sequence"/>
</dbReference>
<feature type="region of interest" description="Disordered" evidence="1">
    <location>
        <begin position="1"/>
        <end position="27"/>
    </location>
</feature>
<comment type="caution">
    <text evidence="2">The sequence shown here is derived from an EMBL/GenBank/DDBJ whole genome shotgun (WGS) entry which is preliminary data.</text>
</comment>
<organism evidence="2 3">
    <name type="scientific">Phytophthora nicotianae P1569</name>
    <dbReference type="NCBI Taxonomy" id="1317065"/>
    <lineage>
        <taxon>Eukaryota</taxon>
        <taxon>Sar</taxon>
        <taxon>Stramenopiles</taxon>
        <taxon>Oomycota</taxon>
        <taxon>Peronosporomycetes</taxon>
        <taxon>Peronosporales</taxon>
        <taxon>Peronosporaceae</taxon>
        <taxon>Phytophthora</taxon>
    </lineage>
</organism>
<accession>V9E8P2</accession>
<evidence type="ECO:0000256" key="1">
    <source>
        <dbReference type="SAM" id="MobiDB-lite"/>
    </source>
</evidence>
<keyword evidence="3" id="KW-1185">Reference proteome</keyword>
<name>V9E8P2_PHYNI</name>
<evidence type="ECO:0000313" key="3">
    <source>
        <dbReference type="Proteomes" id="UP000018721"/>
    </source>
</evidence>
<reference evidence="2 3" key="1">
    <citation type="submission" date="2013-11" db="EMBL/GenBank/DDBJ databases">
        <title>The Genome Sequence of Phytophthora parasitica P1569.</title>
        <authorList>
            <consortium name="The Broad Institute Genomics Platform"/>
            <person name="Russ C."/>
            <person name="Tyler B."/>
            <person name="Panabieres F."/>
            <person name="Shan W."/>
            <person name="Tripathy S."/>
            <person name="Grunwald N."/>
            <person name="Machado M."/>
            <person name="Johnson C.S."/>
            <person name="Arredondo F."/>
            <person name="Hong C."/>
            <person name="Coffey M."/>
            <person name="Young S.K."/>
            <person name="Zeng Q."/>
            <person name="Gargeya S."/>
            <person name="Fitzgerald M."/>
            <person name="Abouelleil A."/>
            <person name="Alvarado L."/>
            <person name="Chapman S.B."/>
            <person name="Gainer-Dewar J."/>
            <person name="Goldberg J."/>
            <person name="Griggs A."/>
            <person name="Gujja S."/>
            <person name="Hansen M."/>
            <person name="Howarth C."/>
            <person name="Imamovic A."/>
            <person name="Ireland A."/>
            <person name="Larimer J."/>
            <person name="McCowan C."/>
            <person name="Murphy C."/>
            <person name="Pearson M."/>
            <person name="Poon T.W."/>
            <person name="Priest M."/>
            <person name="Roberts A."/>
            <person name="Saif S."/>
            <person name="Shea T."/>
            <person name="Sykes S."/>
            <person name="Wortman J."/>
            <person name="Nusbaum C."/>
            <person name="Birren B."/>
        </authorList>
    </citation>
    <scope>NUCLEOTIDE SEQUENCE [LARGE SCALE GENOMIC DNA]</scope>
    <source>
        <strain evidence="2 3">P1569</strain>
    </source>
</reference>
<dbReference type="HOGENOM" id="CLU_702984_0_0_1"/>
<feature type="compositionally biased region" description="Basic residues" evidence="1">
    <location>
        <begin position="13"/>
        <end position="22"/>
    </location>
</feature>
<dbReference type="eggNOG" id="ENOG502SP8X">
    <property type="taxonomic scope" value="Eukaryota"/>
</dbReference>
<sequence>MERRRGGGSASTKQHRKRRKGPDRKEAAYVRAVELLGEDNIKKMVRTGSRGIQAKEAESGNNRRHPDLSDEERQEIILEKQTHINEAIAQRRFLSSLIKGYTALHSPEQNVPSEIIQDTVDTMPDDDRGFESVEASQIEVDDANCRVPIQAEDFGGGILMPYYGHCRPSADYFNSNLMLHNFVVADVNNVYFDDERGQGKNVDAICSLRLLYHPRPNLYTPMDLVEKVNEVKSVKGVFIDHNAADCTYFVGWGELLAKYFSPPSAGYTANYPFEIDNGVCTARKTVDTPNDEAIVFPTMDPSNIPSGRKALISELFGSNIPTFWEASLSGVQLPKHPTKERSAKKMKSLAAKYFSIPKQYLKYYPNVPEVIASASTAESKETGAVTGSHSTLR</sequence>
<protein>
    <submittedName>
        <fullName evidence="2">Uncharacterized protein</fullName>
    </submittedName>
</protein>
<dbReference type="AlphaFoldDB" id="V9E8P2"/>
<dbReference type="EMBL" id="ANIZ01003142">
    <property type="protein sequence ID" value="ETI35435.1"/>
    <property type="molecule type" value="Genomic_DNA"/>
</dbReference>